<dbReference type="InterPro" id="IPR036388">
    <property type="entry name" value="WH-like_DNA-bd_sf"/>
</dbReference>
<keyword evidence="3" id="KW-1185">Reference proteome</keyword>
<reference evidence="2 3" key="1">
    <citation type="submission" date="2020-09" db="EMBL/GenBank/DDBJ databases">
        <title>Draft genome of Gelidibacter salicanalis PAMC21136.</title>
        <authorList>
            <person name="Park H."/>
        </authorList>
    </citation>
    <scope>NUCLEOTIDE SEQUENCE [LARGE SCALE GENOMIC DNA]</scope>
    <source>
        <strain evidence="2 3">PAMC21136</strain>
    </source>
</reference>
<dbReference type="InterPro" id="IPR038461">
    <property type="entry name" value="Schlafen_AlbA_2_dom_sf"/>
</dbReference>
<dbReference type="Gene3D" id="1.10.10.10">
    <property type="entry name" value="Winged helix-like DNA-binding domain superfamily/Winged helix DNA-binding domain"/>
    <property type="match status" value="1"/>
</dbReference>
<evidence type="ECO:0000313" key="2">
    <source>
        <dbReference type="EMBL" id="MBJ7881595.1"/>
    </source>
</evidence>
<dbReference type="PANTHER" id="PTHR30595">
    <property type="entry name" value="GLPR-RELATED TRANSCRIPTIONAL REPRESSOR"/>
    <property type="match status" value="1"/>
</dbReference>
<dbReference type="InterPro" id="IPR036390">
    <property type="entry name" value="WH_DNA-bd_sf"/>
</dbReference>
<feature type="domain" description="Schlafen AlbA-2" evidence="1">
    <location>
        <begin position="14"/>
        <end position="131"/>
    </location>
</feature>
<protein>
    <submittedName>
        <fullName evidence="2">DNA binding domain-containing protein</fullName>
    </submittedName>
</protein>
<proteinExistence type="predicted"/>
<gene>
    <name evidence="2" type="ORF">JEM65_13210</name>
</gene>
<name>A0A934NDD1_9FLAO</name>
<comment type="caution">
    <text evidence="2">The sequence shown here is derived from an EMBL/GenBank/DDBJ whole genome shotgun (WGS) entry which is preliminary data.</text>
</comment>
<dbReference type="Proteomes" id="UP000662373">
    <property type="component" value="Unassembled WGS sequence"/>
</dbReference>
<dbReference type="Pfam" id="PF04326">
    <property type="entry name" value="SLFN_AlbA_2"/>
    <property type="match status" value="1"/>
</dbReference>
<dbReference type="EMBL" id="JAEHJZ010000032">
    <property type="protein sequence ID" value="MBJ7881595.1"/>
    <property type="molecule type" value="Genomic_DNA"/>
</dbReference>
<accession>A0A934NDD1</accession>
<evidence type="ECO:0000313" key="3">
    <source>
        <dbReference type="Proteomes" id="UP000662373"/>
    </source>
</evidence>
<organism evidence="2 3">
    <name type="scientific">Gelidibacter salicanalis</name>
    <dbReference type="NCBI Taxonomy" id="291193"/>
    <lineage>
        <taxon>Bacteria</taxon>
        <taxon>Pseudomonadati</taxon>
        <taxon>Bacteroidota</taxon>
        <taxon>Flavobacteriia</taxon>
        <taxon>Flavobacteriales</taxon>
        <taxon>Flavobacteriaceae</taxon>
        <taxon>Gelidibacter</taxon>
    </lineage>
</organism>
<dbReference type="Gene3D" id="3.30.950.30">
    <property type="entry name" value="Schlafen, AAA domain"/>
    <property type="match status" value="1"/>
</dbReference>
<dbReference type="AlphaFoldDB" id="A0A934NDD1"/>
<dbReference type="InterPro" id="IPR007421">
    <property type="entry name" value="Schlafen_AlbA_2_dom"/>
</dbReference>
<sequence length="538" mass="62065">MTKKELIAKLNDLEWEDFEVKEAKAAVPKSCWETVSAFSNTSGGWLVFGIKEIGNNYEIQGVTNAEKIEQDFLNTLRGEKFNVFVDTKQQRYVIDGKTVLAFYIPVSAQKPVYYNTQANTFIRRSSSDQKARKNEIDAFYRDQSFGTKTSELAPNTSKDDIHATSLKQYRDYMARFNPDVSYNRFDEDVFLSKLRILDNGQLTYSGLLFLGKRDTIEKHFPDFRIDLLEIEGKSISEASSNYSFRLGEFENLWDYYFECFKRLKPEVDVEFQLTDQGFGQELSPGLKAIREALVNMLMHADYFAPAHSRIRIFTNHIEFYNPGGLPKPIEELKAKDLSLPRNPLITKLFRMVRLAENAGYGFDRIEANWKTYNNTAPEYDISFDATILKLYTHAEEESTKTSETLGRDFRETLERLQIELNKEPTDIAYVMEFLRDNYDSFIQYTSEHFGNTSETLREHFGNTSGTLREHFGDNTVVLLLLIIFDKNTTAKEAAKTIGVSDRTVETYLTKLKEANVIERVGSPTFGGYWTLKTDKSKE</sequence>
<dbReference type="Gene3D" id="3.30.565.60">
    <property type="match status" value="1"/>
</dbReference>
<dbReference type="Pfam" id="PF13749">
    <property type="entry name" value="HATPase_c_4"/>
    <property type="match status" value="1"/>
</dbReference>
<dbReference type="InterPro" id="IPR038475">
    <property type="entry name" value="RecG_C_sf"/>
</dbReference>
<dbReference type="PANTHER" id="PTHR30595:SF6">
    <property type="entry name" value="SCHLAFEN ALBA-2 DOMAIN-CONTAINING PROTEIN"/>
    <property type="match status" value="1"/>
</dbReference>
<evidence type="ECO:0000259" key="1">
    <source>
        <dbReference type="Pfam" id="PF04326"/>
    </source>
</evidence>
<dbReference type="SUPFAM" id="SSF46785">
    <property type="entry name" value="Winged helix' DNA-binding domain"/>
    <property type="match status" value="1"/>
</dbReference>
<dbReference type="RefSeq" id="WP_199600305.1">
    <property type="nucleotide sequence ID" value="NZ_JAEHJZ010000032.1"/>
</dbReference>